<evidence type="ECO:0000313" key="2">
    <source>
        <dbReference type="EMBL" id="QHT81217.1"/>
    </source>
</evidence>
<sequence>MAARANGPKQLNANNKQNKESFKIKDSDFYDIIPCAINLSDFQKNDYLVNKIMGLLSMFPNTIFNFLLHQEPYSKFIPVTQIQNFEDINPNSINTNDKFTLATCIADIDDHSAFEAEFIKFINDESKRYLFGIIKLGLISTKFKRIFMNHMNSFIIDKGMHRVIRFEPKGMIQKLGFAQCNLNIEEIIQGILIKRNSKMQFNYINTSDIKSLNLGPQYFNTYCQTFSLYFGLLYLMNPDTETENIIKLINIMNKQKILFFQDYIHKKYFKNLSEQIKDDSFYNSRLAPIVVNSNLVNSNGFVDLGNAIGNTSGNTSGNASGNALRNASKNKIKKTKPKGKLPVKASGKEKSPGKASGKATRKNSNNSNKSNGNFVLI</sequence>
<feature type="compositionally biased region" description="Polar residues" evidence="1">
    <location>
        <begin position="314"/>
        <end position="327"/>
    </location>
</feature>
<dbReference type="AlphaFoldDB" id="A0A6C0HLH0"/>
<dbReference type="EMBL" id="MN739979">
    <property type="protein sequence ID" value="QHT81217.1"/>
    <property type="molecule type" value="Genomic_DNA"/>
</dbReference>
<name>A0A6C0HLH0_9ZZZZ</name>
<reference evidence="2" key="1">
    <citation type="journal article" date="2020" name="Nature">
        <title>Giant virus diversity and host interactions through global metagenomics.</title>
        <authorList>
            <person name="Schulz F."/>
            <person name="Roux S."/>
            <person name="Paez-Espino D."/>
            <person name="Jungbluth S."/>
            <person name="Walsh D.A."/>
            <person name="Denef V.J."/>
            <person name="McMahon K.D."/>
            <person name="Konstantinidis K.T."/>
            <person name="Eloe-Fadrosh E.A."/>
            <person name="Kyrpides N.C."/>
            <person name="Woyke T."/>
        </authorList>
    </citation>
    <scope>NUCLEOTIDE SEQUENCE</scope>
    <source>
        <strain evidence="2">GVMAG-M-3300023184-13</strain>
    </source>
</reference>
<evidence type="ECO:0000256" key="1">
    <source>
        <dbReference type="SAM" id="MobiDB-lite"/>
    </source>
</evidence>
<feature type="compositionally biased region" description="Basic residues" evidence="1">
    <location>
        <begin position="328"/>
        <end position="341"/>
    </location>
</feature>
<feature type="compositionally biased region" description="Low complexity" evidence="1">
    <location>
        <begin position="362"/>
        <end position="377"/>
    </location>
</feature>
<protein>
    <submittedName>
        <fullName evidence="2">Uncharacterized protein</fullName>
    </submittedName>
</protein>
<proteinExistence type="predicted"/>
<accession>A0A6C0HLH0</accession>
<feature type="region of interest" description="Disordered" evidence="1">
    <location>
        <begin position="314"/>
        <end position="377"/>
    </location>
</feature>
<organism evidence="2">
    <name type="scientific">viral metagenome</name>
    <dbReference type="NCBI Taxonomy" id="1070528"/>
    <lineage>
        <taxon>unclassified sequences</taxon>
        <taxon>metagenomes</taxon>
        <taxon>organismal metagenomes</taxon>
    </lineage>
</organism>